<protein>
    <recommendedName>
        <fullName evidence="4">procollagen-proline 4-dioxygenase</fullName>
        <ecNumber evidence="4">1.14.11.2</ecNumber>
    </recommendedName>
</protein>
<dbReference type="SMART" id="SM00702">
    <property type="entry name" value="P4Hc"/>
    <property type="match status" value="1"/>
</dbReference>
<evidence type="ECO:0000256" key="2">
    <source>
        <dbReference type="ARBA" id="ARBA00004648"/>
    </source>
</evidence>
<keyword evidence="12" id="KW-0472">Membrane</keyword>
<evidence type="ECO:0000313" key="17">
    <source>
        <dbReference type="Proteomes" id="UP000095767"/>
    </source>
</evidence>
<evidence type="ECO:0000256" key="10">
    <source>
        <dbReference type="ARBA" id="ARBA00023002"/>
    </source>
</evidence>
<dbReference type="Pfam" id="PF13640">
    <property type="entry name" value="2OG-FeII_Oxy_3"/>
    <property type="match status" value="1"/>
</dbReference>
<evidence type="ECO:0000256" key="11">
    <source>
        <dbReference type="ARBA" id="ARBA00023004"/>
    </source>
</evidence>
<evidence type="ECO:0000256" key="8">
    <source>
        <dbReference type="ARBA" id="ARBA00022968"/>
    </source>
</evidence>
<accession>A0A1E5WL05</accession>
<gene>
    <name evidence="16" type="ORF">BAE44_0000914</name>
</gene>
<evidence type="ECO:0000256" key="12">
    <source>
        <dbReference type="ARBA" id="ARBA00023136"/>
    </source>
</evidence>
<dbReference type="InterPro" id="IPR005123">
    <property type="entry name" value="Oxoglu/Fe-dep_dioxygenase_dom"/>
</dbReference>
<feature type="domain" description="Fe2OG dioxygenase" evidence="15">
    <location>
        <begin position="94"/>
        <end position="216"/>
    </location>
</feature>
<proteinExistence type="inferred from homology"/>
<dbReference type="EC" id="1.14.11.2" evidence="4"/>
<comment type="subcellular location">
    <subcellularLocation>
        <location evidence="2">Endoplasmic reticulum membrane</location>
        <topology evidence="2">Single-pass type II membrane protein</topology>
    </subcellularLocation>
</comment>
<dbReference type="STRING" id="888268.A0A1E5WL05"/>
<comment type="caution">
    <text evidence="16">The sequence shown here is derived from an EMBL/GenBank/DDBJ whole genome shotgun (WGS) entry which is preliminary data.</text>
</comment>
<evidence type="ECO:0000256" key="6">
    <source>
        <dbReference type="ARBA" id="ARBA00022723"/>
    </source>
</evidence>
<dbReference type="PANTHER" id="PTHR10869">
    <property type="entry name" value="PROLYL 4-HYDROXYLASE ALPHA SUBUNIT"/>
    <property type="match status" value="1"/>
</dbReference>
<dbReference type="GO" id="GO:0005789">
    <property type="term" value="C:endoplasmic reticulum membrane"/>
    <property type="evidence" value="ECO:0007669"/>
    <property type="project" value="UniProtKB-SubCell"/>
</dbReference>
<keyword evidence="10" id="KW-0560">Oxidoreductase</keyword>
<keyword evidence="7" id="KW-0223">Dioxygenase</keyword>
<keyword evidence="5" id="KW-0812">Transmembrane</keyword>
<organism evidence="16 17">
    <name type="scientific">Dichanthelium oligosanthes</name>
    <dbReference type="NCBI Taxonomy" id="888268"/>
    <lineage>
        <taxon>Eukaryota</taxon>
        <taxon>Viridiplantae</taxon>
        <taxon>Streptophyta</taxon>
        <taxon>Embryophyta</taxon>
        <taxon>Tracheophyta</taxon>
        <taxon>Spermatophyta</taxon>
        <taxon>Magnoliopsida</taxon>
        <taxon>Liliopsida</taxon>
        <taxon>Poales</taxon>
        <taxon>Poaceae</taxon>
        <taxon>PACMAD clade</taxon>
        <taxon>Panicoideae</taxon>
        <taxon>Panicodae</taxon>
        <taxon>Paniceae</taxon>
        <taxon>Dichantheliinae</taxon>
        <taxon>Dichanthelium</taxon>
    </lineage>
</organism>
<dbReference type="AlphaFoldDB" id="A0A1E5WL05"/>
<evidence type="ECO:0000256" key="5">
    <source>
        <dbReference type="ARBA" id="ARBA00022692"/>
    </source>
</evidence>
<dbReference type="OrthoDB" id="420380at2759"/>
<evidence type="ECO:0000256" key="3">
    <source>
        <dbReference type="ARBA" id="ARBA00006511"/>
    </source>
</evidence>
<sequence>MDGGALVGATRFPAPQLPRESLIIVSLSKEECDHLISLAKPHMKRSVVVDSQTGETNESSARTSSGMFLRREQDKIIRTIEKRIADYTSIPLEHGEGLQVLHYEVGQKFNPHYDYSENGCNTKNGGPRQATLLMYLSDVEEGGETVFPSAIAKSSSSSRFSVKPFAKRGMSVKPKMGDALLFWSMKPDGSLDLKSLHGASPVIKGDKWSATKWLHVHEYKLRSLVMHRFMFADMLADVLGFDFP</sequence>
<dbReference type="InterPro" id="IPR044862">
    <property type="entry name" value="Pro_4_hyd_alph_FE2OG_OXY"/>
</dbReference>
<dbReference type="GO" id="GO:0005506">
    <property type="term" value="F:iron ion binding"/>
    <property type="evidence" value="ECO:0007669"/>
    <property type="project" value="InterPro"/>
</dbReference>
<dbReference type="GO" id="GO:0031418">
    <property type="term" value="F:L-ascorbic acid binding"/>
    <property type="evidence" value="ECO:0007669"/>
    <property type="project" value="InterPro"/>
</dbReference>
<dbReference type="InterPro" id="IPR045054">
    <property type="entry name" value="P4HA-like"/>
</dbReference>
<keyword evidence="11" id="KW-0408">Iron</keyword>
<keyword evidence="17" id="KW-1185">Reference proteome</keyword>
<evidence type="ECO:0000256" key="1">
    <source>
        <dbReference type="ARBA" id="ARBA00001961"/>
    </source>
</evidence>
<evidence type="ECO:0000256" key="7">
    <source>
        <dbReference type="ARBA" id="ARBA00022964"/>
    </source>
</evidence>
<keyword evidence="8" id="KW-0735">Signal-anchor</keyword>
<evidence type="ECO:0000256" key="14">
    <source>
        <dbReference type="ARBA" id="ARBA00049169"/>
    </source>
</evidence>
<dbReference type="PROSITE" id="PS51471">
    <property type="entry name" value="FE2OG_OXY"/>
    <property type="match status" value="1"/>
</dbReference>
<evidence type="ECO:0000256" key="9">
    <source>
        <dbReference type="ARBA" id="ARBA00022989"/>
    </source>
</evidence>
<dbReference type="EMBL" id="LWDX02003121">
    <property type="protein sequence ID" value="OEL38067.1"/>
    <property type="molecule type" value="Genomic_DNA"/>
</dbReference>
<keyword evidence="13" id="KW-0325">Glycoprotein</keyword>
<evidence type="ECO:0000256" key="4">
    <source>
        <dbReference type="ARBA" id="ARBA00012269"/>
    </source>
</evidence>
<dbReference type="Proteomes" id="UP000095767">
    <property type="component" value="Unassembled WGS sequence"/>
</dbReference>
<evidence type="ECO:0000259" key="15">
    <source>
        <dbReference type="PROSITE" id="PS51471"/>
    </source>
</evidence>
<reference evidence="16 17" key="1">
    <citation type="submission" date="2016-09" db="EMBL/GenBank/DDBJ databases">
        <title>The draft genome of Dichanthelium oligosanthes: A C3 panicoid grass species.</title>
        <authorList>
            <person name="Studer A.J."/>
            <person name="Schnable J.C."/>
            <person name="Brutnell T.P."/>
        </authorList>
    </citation>
    <scope>NUCLEOTIDE SEQUENCE [LARGE SCALE GENOMIC DNA]</scope>
    <source>
        <strain evidence="17">cv. Kellogg 1175</strain>
        <tissue evidence="16">Leaf</tissue>
    </source>
</reference>
<keyword evidence="6" id="KW-0479">Metal-binding</keyword>
<evidence type="ECO:0000256" key="13">
    <source>
        <dbReference type="ARBA" id="ARBA00023180"/>
    </source>
</evidence>
<dbReference type="Gene3D" id="2.60.120.620">
    <property type="entry name" value="q2cbj1_9rhob like domain"/>
    <property type="match status" value="1"/>
</dbReference>
<keyword evidence="9" id="KW-1133">Transmembrane helix</keyword>
<dbReference type="GO" id="GO:0004656">
    <property type="term" value="F:procollagen-proline 4-dioxygenase activity"/>
    <property type="evidence" value="ECO:0007669"/>
    <property type="project" value="UniProtKB-EC"/>
</dbReference>
<evidence type="ECO:0000313" key="16">
    <source>
        <dbReference type="EMBL" id="OEL38067.1"/>
    </source>
</evidence>
<name>A0A1E5WL05_9POAL</name>
<comment type="similarity">
    <text evidence="3">Belongs to the P4HA family.</text>
</comment>
<comment type="catalytic activity">
    <reaction evidence="14">
        <text>L-prolyl-[collagen] + 2-oxoglutarate + O2 = trans-4-hydroxy-L-prolyl-[collagen] + succinate + CO2</text>
        <dbReference type="Rhea" id="RHEA:18945"/>
        <dbReference type="Rhea" id="RHEA-COMP:11676"/>
        <dbReference type="Rhea" id="RHEA-COMP:11680"/>
        <dbReference type="ChEBI" id="CHEBI:15379"/>
        <dbReference type="ChEBI" id="CHEBI:16526"/>
        <dbReference type="ChEBI" id="CHEBI:16810"/>
        <dbReference type="ChEBI" id="CHEBI:30031"/>
        <dbReference type="ChEBI" id="CHEBI:50342"/>
        <dbReference type="ChEBI" id="CHEBI:61965"/>
        <dbReference type="EC" id="1.14.11.2"/>
    </reaction>
</comment>
<dbReference type="PANTHER" id="PTHR10869:SF243">
    <property type="entry name" value="OS10G0497800 PROTEIN"/>
    <property type="match status" value="1"/>
</dbReference>
<dbReference type="InterPro" id="IPR006620">
    <property type="entry name" value="Pro_4_hyd_alph"/>
</dbReference>
<comment type="cofactor">
    <cofactor evidence="1">
        <name>L-ascorbate</name>
        <dbReference type="ChEBI" id="CHEBI:38290"/>
    </cofactor>
</comment>
<dbReference type="FunFam" id="2.60.120.620:FF:000002">
    <property type="entry name" value="Prolyl 4-hydroxylase 4"/>
    <property type="match status" value="1"/>
</dbReference>